<sequence length="319" mass="34432">MQLFQLLSFALTAATIVSATTLSMTTSKDTTVCKVTRTSTVTAATGLTKKYFLSRGTPAAPISSTKSPLNAETPIRSLPCKSTSTVVTTVTELSNKLVARPVATCGVPVPASATAPSSGQIICPAGTHGKTSGYTRVEGSHDEGLIFEGCVQSRPGKITTKSGGTHQCNGLNNGANPLPGATALTQLNAAAAKDSFKFDGYWRDDDQDFLIQNISETSIYEYNNDPFWQIFSDLQLVPAYDSGCQTEINSTQELLWTFREDSYGTLQLLKISPQTLWFLWEPIHIRSLLMRQMLLVGYISCQAQHCKTGSVVQAILEVS</sequence>
<organism evidence="2 3">
    <name type="scientific">Gomphillus americanus</name>
    <dbReference type="NCBI Taxonomy" id="1940652"/>
    <lineage>
        <taxon>Eukaryota</taxon>
        <taxon>Fungi</taxon>
        <taxon>Dikarya</taxon>
        <taxon>Ascomycota</taxon>
        <taxon>Pezizomycotina</taxon>
        <taxon>Lecanoromycetes</taxon>
        <taxon>OSLEUM clade</taxon>
        <taxon>Ostropomycetidae</taxon>
        <taxon>Ostropales</taxon>
        <taxon>Graphidaceae</taxon>
        <taxon>Gomphilloideae</taxon>
        <taxon>Gomphillus</taxon>
    </lineage>
</organism>
<evidence type="ECO:0000256" key="1">
    <source>
        <dbReference type="SAM" id="SignalP"/>
    </source>
</evidence>
<name>A0A8H3EWQ6_9LECA</name>
<dbReference type="EMBL" id="CAJPDQ010000008">
    <property type="protein sequence ID" value="CAF9913188.1"/>
    <property type="molecule type" value="Genomic_DNA"/>
</dbReference>
<keyword evidence="1" id="KW-0732">Signal</keyword>
<keyword evidence="3" id="KW-1185">Reference proteome</keyword>
<accession>A0A8H3EWQ6</accession>
<feature type="signal peptide" evidence="1">
    <location>
        <begin position="1"/>
        <end position="19"/>
    </location>
</feature>
<dbReference type="OrthoDB" id="10007757at2759"/>
<evidence type="ECO:0000313" key="2">
    <source>
        <dbReference type="EMBL" id="CAF9913188.1"/>
    </source>
</evidence>
<gene>
    <name evidence="2" type="ORF">GOMPHAMPRED_007820</name>
</gene>
<dbReference type="AlphaFoldDB" id="A0A8H3EWQ6"/>
<feature type="chain" id="PRO_5034930488" evidence="1">
    <location>
        <begin position="20"/>
        <end position="319"/>
    </location>
</feature>
<dbReference type="Proteomes" id="UP000664169">
    <property type="component" value="Unassembled WGS sequence"/>
</dbReference>
<reference evidence="2" key="1">
    <citation type="submission" date="2021-03" db="EMBL/GenBank/DDBJ databases">
        <authorList>
            <person name="Tagirdzhanova G."/>
        </authorList>
    </citation>
    <scope>NUCLEOTIDE SEQUENCE</scope>
</reference>
<comment type="caution">
    <text evidence="2">The sequence shown here is derived from an EMBL/GenBank/DDBJ whole genome shotgun (WGS) entry which is preliminary data.</text>
</comment>
<proteinExistence type="predicted"/>
<protein>
    <submittedName>
        <fullName evidence="2">Uncharacterized protein</fullName>
    </submittedName>
</protein>
<evidence type="ECO:0000313" key="3">
    <source>
        <dbReference type="Proteomes" id="UP000664169"/>
    </source>
</evidence>